<dbReference type="EMBL" id="GL870877">
    <property type="protein sequence ID" value="EIJ89033.1"/>
    <property type="molecule type" value="Genomic_DNA"/>
</dbReference>
<dbReference type="InParanoid" id="I3EII6"/>
<evidence type="ECO:0008006" key="3">
    <source>
        <dbReference type="Google" id="ProtNLM"/>
    </source>
</evidence>
<protein>
    <recommendedName>
        <fullName evidence="3">FAD/NAD(P)-binding domain-containing protein</fullName>
    </recommendedName>
</protein>
<accession>I3EII6</accession>
<dbReference type="AlphaFoldDB" id="I3EII6"/>
<proteinExistence type="predicted"/>
<name>I3EII6_NEMP3</name>
<dbReference type="InterPro" id="IPR036188">
    <property type="entry name" value="FAD/NAD-bd_sf"/>
</dbReference>
<reference evidence="1" key="1">
    <citation type="submission" date="2011-01" db="EMBL/GenBank/DDBJ databases">
        <title>The Genome Sequence of Nematocida parisii strain ERTm3.</title>
        <authorList>
            <consortium name="The Broad Institute Genome Sequencing Platform"/>
            <consortium name="The Broad Institute Genome Sequencing Center for Infectious Disease"/>
            <person name="Cuomo C."/>
            <person name="Troemel E."/>
            <person name="Young S.K."/>
            <person name="Zeng Q."/>
            <person name="Gargeya S."/>
            <person name="Fitzgerald M."/>
            <person name="Haas B."/>
            <person name="Abouelleil A."/>
            <person name="Alvarado L."/>
            <person name="Arachchi H.M."/>
            <person name="Berlin A."/>
            <person name="Chapman S.B."/>
            <person name="Gearin G."/>
            <person name="Goldberg J."/>
            <person name="Griggs A."/>
            <person name="Gujja S."/>
            <person name="Hansen M."/>
            <person name="Heiman D."/>
            <person name="Howarth C."/>
            <person name="Larimer J."/>
            <person name="Lui A."/>
            <person name="MacDonald P.J.P."/>
            <person name="McCowen C."/>
            <person name="Montmayeur A."/>
            <person name="Murphy C."/>
            <person name="Neiman D."/>
            <person name="Pearson M."/>
            <person name="Priest M."/>
            <person name="Roberts A."/>
            <person name="Saif S."/>
            <person name="Shea T."/>
            <person name="Sisk P."/>
            <person name="Stolte C."/>
            <person name="Sykes S."/>
            <person name="Wortman J."/>
            <person name="Nusbaum C."/>
            <person name="Birren B."/>
        </authorList>
    </citation>
    <scope>NUCLEOTIDE SEQUENCE</scope>
    <source>
        <strain evidence="1">ERTm3</strain>
    </source>
</reference>
<organism evidence="1 2">
    <name type="scientific">Nematocida parisii (strain ERTm3)</name>
    <name type="common">Nematode killer fungus</name>
    <dbReference type="NCBI Taxonomy" id="935791"/>
    <lineage>
        <taxon>Eukaryota</taxon>
        <taxon>Fungi</taxon>
        <taxon>Fungi incertae sedis</taxon>
        <taxon>Microsporidia</taxon>
        <taxon>Nematocida</taxon>
    </lineage>
</organism>
<dbReference type="SUPFAM" id="SSF51905">
    <property type="entry name" value="FAD/NAD(P)-binding domain"/>
    <property type="match status" value="1"/>
</dbReference>
<dbReference type="OMA" id="YINCPDE"/>
<sequence>MKVFDIVIIGRNISAMTAAIYAAMSKSNTLYISPPTEKGQVTGVNKYVGYLSGDYENFRMSTYKQLKKFDIPESDFPVERIMVEDEYLRIFTDEEILAKTVIISTDDVLEKVEGDNNSKMIFKCGNLINNQTEMIALAGTGCMAAMDARTFISEHK</sequence>
<dbReference type="Gene3D" id="3.50.50.60">
    <property type="entry name" value="FAD/NAD(P)-binding domain"/>
    <property type="match status" value="1"/>
</dbReference>
<dbReference type="Proteomes" id="UP000002872">
    <property type="component" value="Unassembled WGS sequence"/>
</dbReference>
<keyword evidence="2" id="KW-1185">Reference proteome</keyword>
<gene>
    <name evidence="1" type="ORF">NEQG_00852</name>
</gene>
<evidence type="ECO:0000313" key="1">
    <source>
        <dbReference type="EMBL" id="EIJ89033.1"/>
    </source>
</evidence>
<dbReference type="HOGENOM" id="CLU_1687098_0_0_1"/>
<dbReference type="OrthoDB" id="2188817at2759"/>
<dbReference type="VEuPathDB" id="MicrosporidiaDB:NEQG_00852"/>
<evidence type="ECO:0000313" key="2">
    <source>
        <dbReference type="Proteomes" id="UP000002872"/>
    </source>
</evidence>